<dbReference type="GO" id="GO:0004497">
    <property type="term" value="F:monooxygenase activity"/>
    <property type="evidence" value="ECO:0007669"/>
    <property type="project" value="UniProtKB-KW"/>
</dbReference>
<evidence type="ECO:0000256" key="1">
    <source>
        <dbReference type="ARBA" id="ARBA00023002"/>
    </source>
</evidence>
<keyword evidence="2 5" id="KW-0503">Monooxygenase</keyword>
<sequence>MNDPHAVVVGGGIGGLSAAVALRRHGWQVTVLERAAELREVGAGLTLMTNALHALDALGLGPALRQSAHAEAPGGIRDPRGRWVSRLDAAQMTRQLGTTALGVHRATLHRVLSDALPASSLRTGAEVEHVESGPDHAAVHYRGPDGPRTLDADLVVGADGLRSRLRAQLWPQIPAPVYAGSTTWRAAIAFPDPIPTAITWGPAAEFGMVPLGEGQVYWYAALTAPPGGHAPDELAAVRDHFGDWHEPIPALLAATPPGVVLRNDIHHLATPLPSYVRGRVALLGDAAHAMTPNLGQGAGQAIEDAVVLGAVCSDGADGLPAALAAYDEQRRPRSQAVARASLRAGRYGQQMRNPLALAVRGAALRLIPAGTVLRGMTRYVDWRHRWTEATVAQPAAAVERGVAGRRRRPPRDDDHPGRAGNGARAQNSRIVICGVGGLG</sequence>
<evidence type="ECO:0000313" key="6">
    <source>
        <dbReference type="Proteomes" id="UP000601027"/>
    </source>
</evidence>
<dbReference type="InterPro" id="IPR050493">
    <property type="entry name" value="FAD-dep_Monooxygenase_BioMet"/>
</dbReference>
<comment type="caution">
    <text evidence="5">The sequence shown here is derived from an EMBL/GenBank/DDBJ whole genome shotgun (WGS) entry which is preliminary data.</text>
</comment>
<dbReference type="InterPro" id="IPR002938">
    <property type="entry name" value="FAD-bd"/>
</dbReference>
<evidence type="ECO:0000256" key="2">
    <source>
        <dbReference type="ARBA" id="ARBA00023033"/>
    </source>
</evidence>
<feature type="region of interest" description="Disordered" evidence="3">
    <location>
        <begin position="397"/>
        <end position="426"/>
    </location>
</feature>
<dbReference type="Pfam" id="PF01494">
    <property type="entry name" value="FAD_binding_3"/>
    <property type="match status" value="1"/>
</dbReference>
<organism evidence="5 6">
    <name type="scientific">Micromonospora parastrephiae</name>
    <dbReference type="NCBI Taxonomy" id="2806101"/>
    <lineage>
        <taxon>Bacteria</taxon>
        <taxon>Bacillati</taxon>
        <taxon>Actinomycetota</taxon>
        <taxon>Actinomycetes</taxon>
        <taxon>Micromonosporales</taxon>
        <taxon>Micromonosporaceae</taxon>
        <taxon>Micromonospora</taxon>
    </lineage>
</organism>
<evidence type="ECO:0000259" key="4">
    <source>
        <dbReference type="Pfam" id="PF01494"/>
    </source>
</evidence>
<evidence type="ECO:0000256" key="3">
    <source>
        <dbReference type="SAM" id="MobiDB-lite"/>
    </source>
</evidence>
<dbReference type="PANTHER" id="PTHR13789:SF309">
    <property type="entry name" value="PUTATIVE (AFU_ORTHOLOGUE AFUA_6G14510)-RELATED"/>
    <property type="match status" value="1"/>
</dbReference>
<dbReference type="InterPro" id="IPR036188">
    <property type="entry name" value="FAD/NAD-bd_sf"/>
</dbReference>
<keyword evidence="1" id="KW-0560">Oxidoreductase</keyword>
<feature type="domain" description="FAD-binding" evidence="4">
    <location>
        <begin position="6"/>
        <end position="340"/>
    </location>
</feature>
<dbReference type="Proteomes" id="UP000601027">
    <property type="component" value="Unassembled WGS sequence"/>
</dbReference>
<dbReference type="SUPFAM" id="SSF51905">
    <property type="entry name" value="FAD/NAD(P)-binding domain"/>
    <property type="match status" value="1"/>
</dbReference>
<dbReference type="PRINTS" id="PR00420">
    <property type="entry name" value="RNGMNOXGNASE"/>
</dbReference>
<keyword evidence="6" id="KW-1185">Reference proteome</keyword>
<dbReference type="PANTHER" id="PTHR13789">
    <property type="entry name" value="MONOOXYGENASE"/>
    <property type="match status" value="1"/>
</dbReference>
<accession>A0ABS1Y2A1</accession>
<reference evidence="5 6" key="1">
    <citation type="submission" date="2021-01" db="EMBL/GenBank/DDBJ databases">
        <title>Draft genome sequence of Micromonospora sp. strain STR1_7.</title>
        <authorList>
            <person name="Karlyshev A."/>
            <person name="Jawad R."/>
        </authorList>
    </citation>
    <scope>NUCLEOTIDE SEQUENCE [LARGE SCALE GENOMIC DNA]</scope>
    <source>
        <strain evidence="5 6">STR1-7</strain>
    </source>
</reference>
<dbReference type="RefSeq" id="WP_203178867.1">
    <property type="nucleotide sequence ID" value="NZ_JAEVHM010000308.1"/>
</dbReference>
<name>A0ABS1Y2A1_9ACTN</name>
<dbReference type="EMBL" id="JAEVHM010000308">
    <property type="protein sequence ID" value="MBM0235627.1"/>
    <property type="molecule type" value="Genomic_DNA"/>
</dbReference>
<proteinExistence type="predicted"/>
<gene>
    <name evidence="5" type="ORF">JNW91_29975</name>
</gene>
<protein>
    <submittedName>
        <fullName evidence="5">FAD-dependent monooxygenase</fullName>
    </submittedName>
</protein>
<dbReference type="Gene3D" id="3.50.50.60">
    <property type="entry name" value="FAD/NAD(P)-binding domain"/>
    <property type="match status" value="1"/>
</dbReference>
<evidence type="ECO:0000313" key="5">
    <source>
        <dbReference type="EMBL" id="MBM0235627.1"/>
    </source>
</evidence>